<comment type="caution">
    <text evidence="1">The sequence shown here is derived from an EMBL/GenBank/DDBJ whole genome shotgun (WGS) entry which is preliminary data.</text>
</comment>
<dbReference type="EMBL" id="JABFNT010000013">
    <property type="protein sequence ID" value="NOJ77890.1"/>
    <property type="molecule type" value="Genomic_DNA"/>
</dbReference>
<gene>
    <name evidence="1" type="ORF">HNV28_05960</name>
</gene>
<sequence length="258" mass="27479">MRLHHDWGLPALADFGAWLTKGSLIMKLTQRTLCSALLGLALTACGPMDDTGRDFTSEQEHPLEATCASVDNTAMTTHACAHASNPGDNVNVNGVTGAPDISPQHKHYTVTLSGTGTGKVTYIPVTRASAGSTVESVAFYATQDVTITAVDKSVTPNVTLTALVSTNGITEGTCTLHHARVFDLTVGHTYELNITAPTSSVGMVPEYLHDNRGRYYRDADGDGYGANSPLYRFACEAPAGYVTQRFDCDDTNPAIFNC</sequence>
<proteinExistence type="predicted"/>
<name>A0A7Y4IFW0_MYXXA</name>
<evidence type="ECO:0000313" key="2">
    <source>
        <dbReference type="Proteomes" id="UP000533080"/>
    </source>
</evidence>
<protein>
    <submittedName>
        <fullName evidence="1">Uncharacterized protein</fullName>
    </submittedName>
</protein>
<dbReference type="Proteomes" id="UP000533080">
    <property type="component" value="Unassembled WGS sequence"/>
</dbReference>
<dbReference type="AlphaFoldDB" id="A0A7Y4IFW0"/>
<reference evidence="1 2" key="1">
    <citation type="submission" date="2020-05" db="EMBL/GenBank/DDBJ databases">
        <authorList>
            <person name="Whitworth D."/>
        </authorList>
    </citation>
    <scope>NUCLEOTIDE SEQUENCE [LARGE SCALE GENOMIC DNA]</scope>
    <source>
        <strain evidence="1 2">AM005</strain>
    </source>
</reference>
<accession>A0A7Y4IFW0</accession>
<organism evidence="1 2">
    <name type="scientific">Myxococcus xanthus</name>
    <dbReference type="NCBI Taxonomy" id="34"/>
    <lineage>
        <taxon>Bacteria</taxon>
        <taxon>Pseudomonadati</taxon>
        <taxon>Myxococcota</taxon>
        <taxon>Myxococcia</taxon>
        <taxon>Myxococcales</taxon>
        <taxon>Cystobacterineae</taxon>
        <taxon>Myxococcaceae</taxon>
        <taxon>Myxococcus</taxon>
    </lineage>
</organism>
<evidence type="ECO:0000313" key="1">
    <source>
        <dbReference type="EMBL" id="NOJ77890.1"/>
    </source>
</evidence>